<protein>
    <submittedName>
        <fullName evidence="1">Uncharacterized protein</fullName>
    </submittedName>
</protein>
<dbReference type="RefSeq" id="WP_045019972.1">
    <property type="nucleotide sequence ID" value="NZ_CP166105.1"/>
</dbReference>
<dbReference type="EMBL" id="JWIT01000009">
    <property type="protein sequence ID" value="KJF72556.1"/>
    <property type="molecule type" value="Genomic_DNA"/>
</dbReference>
<comment type="caution">
    <text evidence="1">The sequence shown here is derived from an EMBL/GenBank/DDBJ whole genome shotgun (WGS) entry which is preliminary data.</text>
</comment>
<evidence type="ECO:0000313" key="1">
    <source>
        <dbReference type="EMBL" id="KJF72556.1"/>
    </source>
</evidence>
<organism evidence="1 2">
    <name type="scientific">Agrobacterium arsenijevicii</name>
    <dbReference type="NCBI Taxonomy" id="1585697"/>
    <lineage>
        <taxon>Bacteria</taxon>
        <taxon>Pseudomonadati</taxon>
        <taxon>Pseudomonadota</taxon>
        <taxon>Alphaproteobacteria</taxon>
        <taxon>Hyphomicrobiales</taxon>
        <taxon>Rhizobiaceae</taxon>
        <taxon>Rhizobium/Agrobacterium group</taxon>
        <taxon>Agrobacterium</taxon>
    </lineage>
</organism>
<reference evidence="1 2" key="1">
    <citation type="submission" date="2014-12" db="EMBL/GenBank/DDBJ databases">
        <authorList>
            <person name="Kuzmanovic N."/>
            <person name="Pulawska J."/>
            <person name="Obradovic A."/>
        </authorList>
    </citation>
    <scope>NUCLEOTIDE SEQUENCE [LARGE SCALE GENOMIC DNA]</scope>
    <source>
        <strain evidence="1 2">KFB 330</strain>
    </source>
</reference>
<evidence type="ECO:0000313" key="2">
    <source>
        <dbReference type="Proteomes" id="UP000032564"/>
    </source>
</evidence>
<dbReference type="Proteomes" id="UP000032564">
    <property type="component" value="Unassembled WGS sequence"/>
</dbReference>
<accession>A0ABR5D658</accession>
<gene>
    <name evidence="1" type="ORF">RP75_15635</name>
</gene>
<proteinExistence type="predicted"/>
<sequence>MRQTVSQPKILVFLPHAAATMVVGKLAEYGHASVAVSTVPQAFDALRSEDFVFAVTTRPDIDLVRNIRAIPVINIEVFFHNSISGGGVSKQFDSKAFLERVGFLASPTPARPDPAIGRAASAQINDPRKPRWWSIAANALRLSRHRKGLMDVQS</sequence>
<keyword evidence="2" id="KW-1185">Reference proteome</keyword>
<name>A0ABR5D658_9HYPH</name>